<feature type="repeat" description="PPR" evidence="2">
    <location>
        <begin position="82"/>
        <end position="112"/>
    </location>
</feature>
<sequence length="423" mass="47089">MSVRRSFRRLSKAAELALELNEAATRGDQHRAEQLFQVVLPQLPEKATRTYNTLLKAYANAGSAKKAVECYSQMHSSRVRTNARTYGKLVEAYAKRGDLESALVWVARMAKSFEVDQVVLNTLMDAAAQAGRVPEAEVLAEMQSQQVAPDVVAMSSMVHAFARNGKVADAAKWLQRAKELGLAPNIITYNSMIHACARIGDPKQAIRWFEQLQMAGLAPALASYGGVIEAFAKKGRPRAEAQKWFNRMARQHSPDAPAFVSLIWLCARGGQFWEAVEWVRRMQQTMPLDDRPYNALLAAAAQAGDPEGALQCLEKMKEKSLRVSVLTHTNIVNAYGKASQHLKAVAWLEVMANDHHAPNLLSYTSALEACLRVAAWDESLRLLDVMHQQGIRADRVLLGKLKRLMPLEVFQHWSSAQSFPTRT</sequence>
<evidence type="ECO:0000259" key="3">
    <source>
        <dbReference type="Pfam" id="PF23276"/>
    </source>
</evidence>
<organism evidence="4 5">
    <name type="scientific">Effrenium voratum</name>
    <dbReference type="NCBI Taxonomy" id="2562239"/>
    <lineage>
        <taxon>Eukaryota</taxon>
        <taxon>Sar</taxon>
        <taxon>Alveolata</taxon>
        <taxon>Dinophyceae</taxon>
        <taxon>Suessiales</taxon>
        <taxon>Symbiodiniaceae</taxon>
        <taxon>Effrenium</taxon>
    </lineage>
</organism>
<dbReference type="Pfam" id="PF01535">
    <property type="entry name" value="PPR"/>
    <property type="match status" value="1"/>
</dbReference>
<feature type="repeat" description="PPR" evidence="2">
    <location>
        <begin position="289"/>
        <end position="323"/>
    </location>
</feature>
<dbReference type="SUPFAM" id="SSF81901">
    <property type="entry name" value="HCP-like"/>
    <property type="match status" value="1"/>
</dbReference>
<keyword evidence="5" id="KW-1185">Reference proteome</keyword>
<reference evidence="4" key="1">
    <citation type="submission" date="2023-08" db="EMBL/GenBank/DDBJ databases">
        <authorList>
            <person name="Chen Y."/>
            <person name="Shah S."/>
            <person name="Dougan E. K."/>
            <person name="Thang M."/>
            <person name="Chan C."/>
        </authorList>
    </citation>
    <scope>NUCLEOTIDE SEQUENCE</scope>
</reference>
<dbReference type="AlphaFoldDB" id="A0AA36HQF0"/>
<dbReference type="InterPro" id="IPR050667">
    <property type="entry name" value="PPR-containing_protein"/>
</dbReference>
<feature type="repeat" description="PPR" evidence="2">
    <location>
        <begin position="47"/>
        <end position="81"/>
    </location>
</feature>
<feature type="domain" description="Pentatricopeptide repeat-containing protein-mitochondrial" evidence="3">
    <location>
        <begin position="20"/>
        <end position="136"/>
    </location>
</feature>
<dbReference type="PANTHER" id="PTHR47939:SF5">
    <property type="entry name" value="PENTACOTRIPEPTIDE-REPEAT REGION OF PRORP DOMAIN-CONTAINING PROTEIN"/>
    <property type="match status" value="1"/>
</dbReference>
<dbReference type="InterPro" id="IPR057027">
    <property type="entry name" value="TPR_mt"/>
</dbReference>
<feature type="repeat" description="PPR" evidence="2">
    <location>
        <begin position="185"/>
        <end position="219"/>
    </location>
</feature>
<proteinExistence type="predicted"/>
<dbReference type="InterPro" id="IPR002885">
    <property type="entry name" value="PPR_rpt"/>
</dbReference>
<dbReference type="EMBL" id="CAUJNA010000132">
    <property type="protein sequence ID" value="CAJ1372393.1"/>
    <property type="molecule type" value="Genomic_DNA"/>
</dbReference>
<evidence type="ECO:0000313" key="4">
    <source>
        <dbReference type="EMBL" id="CAJ1372393.1"/>
    </source>
</evidence>
<protein>
    <recommendedName>
        <fullName evidence="3">Pentatricopeptide repeat-containing protein-mitochondrial domain-containing protein</fullName>
    </recommendedName>
</protein>
<evidence type="ECO:0000313" key="5">
    <source>
        <dbReference type="Proteomes" id="UP001178507"/>
    </source>
</evidence>
<dbReference type="Proteomes" id="UP001178507">
    <property type="component" value="Unassembled WGS sequence"/>
</dbReference>
<feature type="repeat" description="PPR" evidence="2">
    <location>
        <begin position="150"/>
        <end position="184"/>
    </location>
</feature>
<dbReference type="PROSITE" id="PS51375">
    <property type="entry name" value="PPR"/>
    <property type="match status" value="6"/>
</dbReference>
<dbReference type="Gene3D" id="1.25.40.10">
    <property type="entry name" value="Tetratricopeptide repeat domain"/>
    <property type="match status" value="3"/>
</dbReference>
<accession>A0AA36HQF0</accession>
<gene>
    <name evidence="4" type="ORF">EVOR1521_LOCUS2486</name>
</gene>
<dbReference type="NCBIfam" id="TIGR00756">
    <property type="entry name" value="PPR"/>
    <property type="match status" value="4"/>
</dbReference>
<feature type="repeat" description="PPR" evidence="2">
    <location>
        <begin position="359"/>
        <end position="393"/>
    </location>
</feature>
<dbReference type="InterPro" id="IPR011990">
    <property type="entry name" value="TPR-like_helical_dom_sf"/>
</dbReference>
<dbReference type="PANTHER" id="PTHR47939">
    <property type="entry name" value="MEMBRANE-ASSOCIATED SALT-INDUCIBLE PROTEIN-LIKE"/>
    <property type="match status" value="1"/>
</dbReference>
<dbReference type="SUPFAM" id="SSF48452">
    <property type="entry name" value="TPR-like"/>
    <property type="match status" value="1"/>
</dbReference>
<comment type="caution">
    <text evidence="4">The sequence shown here is derived from an EMBL/GenBank/DDBJ whole genome shotgun (WGS) entry which is preliminary data.</text>
</comment>
<keyword evidence="1" id="KW-0677">Repeat</keyword>
<evidence type="ECO:0000256" key="2">
    <source>
        <dbReference type="PROSITE-ProRule" id="PRU00708"/>
    </source>
</evidence>
<dbReference type="Pfam" id="PF23276">
    <property type="entry name" value="TPR_24"/>
    <property type="match status" value="1"/>
</dbReference>
<evidence type="ECO:0000256" key="1">
    <source>
        <dbReference type="ARBA" id="ARBA00022737"/>
    </source>
</evidence>
<dbReference type="Pfam" id="PF13812">
    <property type="entry name" value="PPR_3"/>
    <property type="match status" value="2"/>
</dbReference>
<name>A0AA36HQF0_9DINO</name>